<keyword evidence="7 8" id="KW-0961">Cell wall biogenesis/degradation</keyword>
<dbReference type="STRING" id="564117.SAMN05216369_2864"/>
<evidence type="ECO:0000259" key="9">
    <source>
        <dbReference type="Pfam" id="PF02875"/>
    </source>
</evidence>
<comment type="function">
    <text evidence="7 8">Cell wall formation. Catalyzes the addition of glutamate to the nucleotide precursor UDP-N-acetylmuramoyl-L-alanine (UMA).</text>
</comment>
<sequence length="451" mass="48154">MSVITSDRRTLVVGLGKTGLACVRYLSAQGREIAVADSREAPPCLDDLRAGWPDIPVHLGPFDQELFAGFNELIVSPGISIAEPAIAHAAGQGARIRGDIDLFAEAADAPVVAITGSNGKTTVTTLLGEMARAAGRKVEIGGNIGVPALDLLGRGAELYVLELSSFQLETTAELNALAATVLNVSDDHLDRYPDKMAYFQAKQRIFRGCQNAIVNLDDALSTPMERDNLRFLCFGFHRVNPNTFSTREDDQGLWLTFGFDSLLNAADLKLMGWHNLSNVMAALALGRAVGLPMDAMVNAAREFSGLPHRCEFICRLKGVDYINDSKGTNVGATVAAIESLAPEGDGKIVLIAGGEGKGAEFSDLAAPVRACCRAVVLIGCDADRIAEAVGFDLPVYRAATLAEAVEKSTELALEGDRVLFSPACASFDMFRDYIDRGDQFRALVQSLGESL</sequence>
<evidence type="ECO:0000256" key="1">
    <source>
        <dbReference type="ARBA" id="ARBA00004496"/>
    </source>
</evidence>
<dbReference type="GO" id="GO:0005737">
    <property type="term" value="C:cytoplasm"/>
    <property type="evidence" value="ECO:0007669"/>
    <property type="project" value="UniProtKB-SubCell"/>
</dbReference>
<evidence type="ECO:0000256" key="3">
    <source>
        <dbReference type="ARBA" id="ARBA00022490"/>
    </source>
</evidence>
<keyword evidence="5 7" id="KW-0547">Nucleotide-binding</keyword>
<dbReference type="Pfam" id="PF08245">
    <property type="entry name" value="Mur_ligase_M"/>
    <property type="match status" value="1"/>
</dbReference>
<dbReference type="Pfam" id="PF21799">
    <property type="entry name" value="MurD-like_N"/>
    <property type="match status" value="1"/>
</dbReference>
<evidence type="ECO:0000256" key="4">
    <source>
        <dbReference type="ARBA" id="ARBA00022598"/>
    </source>
</evidence>
<gene>
    <name evidence="7" type="primary">murD</name>
    <name evidence="11" type="ORF">SAMN05216369_2864</name>
</gene>
<dbReference type="GO" id="GO:0005524">
    <property type="term" value="F:ATP binding"/>
    <property type="evidence" value="ECO:0007669"/>
    <property type="project" value="UniProtKB-UniRule"/>
</dbReference>
<dbReference type="InterPro" id="IPR004101">
    <property type="entry name" value="Mur_ligase_C"/>
</dbReference>
<dbReference type="PANTHER" id="PTHR43692">
    <property type="entry name" value="UDP-N-ACETYLMURAMOYLALANINE--D-GLUTAMATE LIGASE"/>
    <property type="match status" value="1"/>
</dbReference>
<evidence type="ECO:0000256" key="6">
    <source>
        <dbReference type="ARBA" id="ARBA00022840"/>
    </source>
</evidence>
<keyword evidence="7 8" id="KW-0133">Cell shape</keyword>
<dbReference type="SUPFAM" id="SSF53244">
    <property type="entry name" value="MurD-like peptide ligases, peptide-binding domain"/>
    <property type="match status" value="1"/>
</dbReference>
<feature type="domain" description="Mur ligase central" evidence="10">
    <location>
        <begin position="114"/>
        <end position="285"/>
    </location>
</feature>
<evidence type="ECO:0000256" key="8">
    <source>
        <dbReference type="RuleBase" id="RU003664"/>
    </source>
</evidence>
<dbReference type="InterPro" id="IPR013221">
    <property type="entry name" value="Mur_ligase_cen"/>
</dbReference>
<dbReference type="NCBIfam" id="TIGR01087">
    <property type="entry name" value="murD"/>
    <property type="match status" value="1"/>
</dbReference>
<dbReference type="AlphaFoldDB" id="A0A1M6US83"/>
<dbReference type="InterPro" id="IPR036565">
    <property type="entry name" value="Mur-like_cat_sf"/>
</dbReference>
<name>A0A1M6US83_9GAMM</name>
<dbReference type="GO" id="GO:0009252">
    <property type="term" value="P:peptidoglycan biosynthetic process"/>
    <property type="evidence" value="ECO:0007669"/>
    <property type="project" value="UniProtKB-UniRule"/>
</dbReference>
<dbReference type="Pfam" id="PF02875">
    <property type="entry name" value="Mur_ligase_C"/>
    <property type="match status" value="1"/>
</dbReference>
<keyword evidence="7 8" id="KW-0131">Cell cycle</keyword>
<dbReference type="InterPro" id="IPR036615">
    <property type="entry name" value="Mur_ligase_C_dom_sf"/>
</dbReference>
<keyword evidence="4 7" id="KW-0436">Ligase</keyword>
<dbReference type="OrthoDB" id="9809796at2"/>
<dbReference type="Proteomes" id="UP000184497">
    <property type="component" value="Unassembled WGS sequence"/>
</dbReference>
<evidence type="ECO:0000259" key="10">
    <source>
        <dbReference type="Pfam" id="PF08245"/>
    </source>
</evidence>
<keyword evidence="7 8" id="KW-0573">Peptidoglycan synthesis</keyword>
<protein>
    <recommendedName>
        <fullName evidence="7 8">UDP-N-acetylmuramoylalanine--D-glutamate ligase</fullName>
        <ecNumber evidence="7 8">6.3.2.9</ecNumber>
    </recommendedName>
    <alternativeName>
        <fullName evidence="7">D-glutamic acid-adding enzyme</fullName>
    </alternativeName>
    <alternativeName>
        <fullName evidence="7">UDP-N-acetylmuramoyl-L-alanyl-D-glutamate synthetase</fullName>
    </alternativeName>
</protein>
<evidence type="ECO:0000256" key="2">
    <source>
        <dbReference type="ARBA" id="ARBA00004752"/>
    </source>
</evidence>
<keyword evidence="12" id="KW-1185">Reference proteome</keyword>
<dbReference type="Gene3D" id="3.40.50.720">
    <property type="entry name" value="NAD(P)-binding Rossmann-like Domain"/>
    <property type="match status" value="1"/>
</dbReference>
<dbReference type="UniPathway" id="UPA00219"/>
<dbReference type="HAMAP" id="MF_00639">
    <property type="entry name" value="MurD"/>
    <property type="match status" value="1"/>
</dbReference>
<dbReference type="InterPro" id="IPR005762">
    <property type="entry name" value="MurD"/>
</dbReference>
<evidence type="ECO:0000256" key="7">
    <source>
        <dbReference type="HAMAP-Rule" id="MF_00639"/>
    </source>
</evidence>
<dbReference type="GO" id="GO:0008360">
    <property type="term" value="P:regulation of cell shape"/>
    <property type="evidence" value="ECO:0007669"/>
    <property type="project" value="UniProtKB-KW"/>
</dbReference>
<keyword evidence="6 7" id="KW-0067">ATP-binding</keyword>
<organism evidence="11 12">
    <name type="scientific">Marinobacter antarcticus</name>
    <dbReference type="NCBI Taxonomy" id="564117"/>
    <lineage>
        <taxon>Bacteria</taxon>
        <taxon>Pseudomonadati</taxon>
        <taxon>Pseudomonadota</taxon>
        <taxon>Gammaproteobacteria</taxon>
        <taxon>Pseudomonadales</taxon>
        <taxon>Marinobacteraceae</taxon>
        <taxon>Marinobacter</taxon>
    </lineage>
</organism>
<dbReference type="GO" id="GO:0008764">
    <property type="term" value="F:UDP-N-acetylmuramoylalanine-D-glutamate ligase activity"/>
    <property type="evidence" value="ECO:0007669"/>
    <property type="project" value="UniProtKB-UniRule"/>
</dbReference>
<comment type="catalytic activity">
    <reaction evidence="7 8">
        <text>UDP-N-acetyl-alpha-D-muramoyl-L-alanine + D-glutamate + ATP = UDP-N-acetyl-alpha-D-muramoyl-L-alanyl-D-glutamate + ADP + phosphate + H(+)</text>
        <dbReference type="Rhea" id="RHEA:16429"/>
        <dbReference type="ChEBI" id="CHEBI:15378"/>
        <dbReference type="ChEBI" id="CHEBI:29986"/>
        <dbReference type="ChEBI" id="CHEBI:30616"/>
        <dbReference type="ChEBI" id="CHEBI:43474"/>
        <dbReference type="ChEBI" id="CHEBI:83898"/>
        <dbReference type="ChEBI" id="CHEBI:83900"/>
        <dbReference type="ChEBI" id="CHEBI:456216"/>
        <dbReference type="EC" id="6.3.2.9"/>
    </reaction>
</comment>
<dbReference type="SUPFAM" id="SSF53623">
    <property type="entry name" value="MurD-like peptide ligases, catalytic domain"/>
    <property type="match status" value="1"/>
</dbReference>
<dbReference type="RefSeq" id="WP_072798765.1">
    <property type="nucleotide sequence ID" value="NZ_FRAQ01000003.1"/>
</dbReference>
<evidence type="ECO:0000313" key="12">
    <source>
        <dbReference type="Proteomes" id="UP000184497"/>
    </source>
</evidence>
<proteinExistence type="inferred from homology"/>
<dbReference type="Gene3D" id="3.90.190.20">
    <property type="entry name" value="Mur ligase, C-terminal domain"/>
    <property type="match status" value="1"/>
</dbReference>
<dbReference type="PANTHER" id="PTHR43692:SF1">
    <property type="entry name" value="UDP-N-ACETYLMURAMOYLALANINE--D-GLUTAMATE LIGASE"/>
    <property type="match status" value="1"/>
</dbReference>
<dbReference type="GO" id="GO:0051301">
    <property type="term" value="P:cell division"/>
    <property type="evidence" value="ECO:0007669"/>
    <property type="project" value="UniProtKB-KW"/>
</dbReference>
<keyword evidence="7 8" id="KW-0132">Cell division</keyword>
<dbReference type="Gene3D" id="3.40.1190.10">
    <property type="entry name" value="Mur-like, catalytic domain"/>
    <property type="match status" value="1"/>
</dbReference>
<comment type="pathway">
    <text evidence="2 7 8">Cell wall biogenesis; peptidoglycan biosynthesis.</text>
</comment>
<accession>A0A1M6US83</accession>
<evidence type="ECO:0000256" key="5">
    <source>
        <dbReference type="ARBA" id="ARBA00022741"/>
    </source>
</evidence>
<comment type="similarity">
    <text evidence="7">Belongs to the MurCDEF family.</text>
</comment>
<keyword evidence="3 7" id="KW-0963">Cytoplasm</keyword>
<reference evidence="12" key="1">
    <citation type="submission" date="2016-11" db="EMBL/GenBank/DDBJ databases">
        <authorList>
            <person name="Varghese N."/>
            <person name="Submissions S."/>
        </authorList>
    </citation>
    <scope>NUCLEOTIDE SEQUENCE [LARGE SCALE GENOMIC DNA]</scope>
    <source>
        <strain evidence="12">CGMCC 1.10835</strain>
    </source>
</reference>
<dbReference type="GO" id="GO:0071555">
    <property type="term" value="P:cell wall organization"/>
    <property type="evidence" value="ECO:0007669"/>
    <property type="project" value="UniProtKB-KW"/>
</dbReference>
<feature type="domain" description="Mur ligase C-terminal" evidence="9">
    <location>
        <begin position="308"/>
        <end position="424"/>
    </location>
</feature>
<evidence type="ECO:0000313" key="11">
    <source>
        <dbReference type="EMBL" id="SHK71971.1"/>
    </source>
</evidence>
<comment type="subcellular location">
    <subcellularLocation>
        <location evidence="1 7 8">Cytoplasm</location>
    </subcellularLocation>
</comment>
<feature type="binding site" evidence="7">
    <location>
        <begin position="116"/>
        <end position="122"/>
    </location>
    <ligand>
        <name>ATP</name>
        <dbReference type="ChEBI" id="CHEBI:30616"/>
    </ligand>
</feature>
<dbReference type="EMBL" id="FRAQ01000003">
    <property type="protein sequence ID" value="SHK71971.1"/>
    <property type="molecule type" value="Genomic_DNA"/>
</dbReference>
<dbReference type="EC" id="6.3.2.9" evidence="7 8"/>
<dbReference type="SUPFAM" id="SSF51984">
    <property type="entry name" value="MurCD N-terminal domain"/>
    <property type="match status" value="1"/>
</dbReference>